<evidence type="ECO:0000313" key="1">
    <source>
        <dbReference type="EMBL" id="QHS89024.1"/>
    </source>
</evidence>
<organism evidence="1">
    <name type="scientific">viral metagenome</name>
    <dbReference type="NCBI Taxonomy" id="1070528"/>
    <lineage>
        <taxon>unclassified sequences</taxon>
        <taxon>metagenomes</taxon>
        <taxon>organismal metagenomes</taxon>
    </lineage>
</organism>
<protein>
    <submittedName>
        <fullName evidence="1">Uncharacterized protein</fullName>
    </submittedName>
</protein>
<dbReference type="EMBL" id="MN739104">
    <property type="protein sequence ID" value="QHS89024.1"/>
    <property type="molecule type" value="Genomic_DNA"/>
</dbReference>
<sequence>MEEIKQLQRSNGVSNLLANVQTVKKRDLTYDDILASMNLKVVDGELQYIQTQSSIYHQPSVVSPPVRTPVIRPHPITLKREDYVKMQKPPVKSTKLLFTNHAGLVEAPAVKPSNHLFTMYSRDHPMKKSGFVKKPPLSRLD</sequence>
<dbReference type="AlphaFoldDB" id="A0A6C0BB56"/>
<reference evidence="1" key="1">
    <citation type="journal article" date="2020" name="Nature">
        <title>Giant virus diversity and host interactions through global metagenomics.</title>
        <authorList>
            <person name="Schulz F."/>
            <person name="Roux S."/>
            <person name="Paez-Espino D."/>
            <person name="Jungbluth S."/>
            <person name="Walsh D.A."/>
            <person name="Denef V.J."/>
            <person name="McMahon K.D."/>
            <person name="Konstantinidis K.T."/>
            <person name="Eloe-Fadrosh E.A."/>
            <person name="Kyrpides N.C."/>
            <person name="Woyke T."/>
        </authorList>
    </citation>
    <scope>NUCLEOTIDE SEQUENCE</scope>
    <source>
        <strain evidence="1">GVMAG-M-3300010158-59</strain>
    </source>
</reference>
<accession>A0A6C0BB56</accession>
<proteinExistence type="predicted"/>
<name>A0A6C0BB56_9ZZZZ</name>